<keyword evidence="3" id="KW-1185">Reference proteome</keyword>
<dbReference type="InterPro" id="IPR001509">
    <property type="entry name" value="Epimerase_deHydtase"/>
</dbReference>
<sequence>MKVFITGGSGFIGTRIIPLLVSNGHEVIGLSRSETSDKILNELGCKTTIRGKIEDSSLLEKTASTVDAVIHLAFNLDGFGSDPTYDYFKESIVASEAILHLAKGLSSSENKSKDKILINTSGILGGAIAGFNSENLLSEKDIFETPQRPDYYSKISIDYPNLKNIVIRLSPIVYGKGEKGFLKNLILISKLNGFVGYLNQGLNKWTSIHVNDAAEIYVKALEKNKETNIYHALSSKDGFKIKDLSITLSGKLNLPLRSIETSGDGQESIKVFGPFISMVLPLDIPASNDLTREKLGWEPKELDLLDELNKNDFYFA</sequence>
<dbReference type="RefSeq" id="XP_066073286.1">
    <property type="nucleotide sequence ID" value="XM_066217189.1"/>
</dbReference>
<dbReference type="Gene3D" id="3.40.50.720">
    <property type="entry name" value="NAD(P)-binding Rossmann-like Domain"/>
    <property type="match status" value="1"/>
</dbReference>
<evidence type="ECO:0000259" key="1">
    <source>
        <dbReference type="Pfam" id="PF01370"/>
    </source>
</evidence>
<gene>
    <name evidence="2" type="ORF">L201_001400</name>
</gene>
<dbReference type="EMBL" id="CP144098">
    <property type="protein sequence ID" value="WWC86523.1"/>
    <property type="molecule type" value="Genomic_DNA"/>
</dbReference>
<accession>A0AAX4JNR8</accession>
<evidence type="ECO:0000313" key="3">
    <source>
        <dbReference type="Proteomes" id="UP001355207"/>
    </source>
</evidence>
<proteinExistence type="predicted"/>
<dbReference type="GO" id="GO:0005737">
    <property type="term" value="C:cytoplasm"/>
    <property type="evidence" value="ECO:0007669"/>
    <property type="project" value="TreeGrafter"/>
</dbReference>
<dbReference type="InterPro" id="IPR036291">
    <property type="entry name" value="NAD(P)-bd_dom_sf"/>
</dbReference>
<dbReference type="AlphaFoldDB" id="A0AAX4JNR8"/>
<dbReference type="GeneID" id="91092072"/>
<name>A0AAX4JNR8_9TREE</name>
<reference evidence="2 3" key="1">
    <citation type="submission" date="2024-01" db="EMBL/GenBank/DDBJ databases">
        <title>Comparative genomics of Cryptococcus and Kwoniella reveals pathogenesis evolution and contrasting modes of karyotype evolution via chromosome fusion or intercentromeric recombination.</title>
        <authorList>
            <person name="Coelho M.A."/>
            <person name="David-Palma M."/>
            <person name="Shea T."/>
            <person name="Bowers K."/>
            <person name="McGinley-Smith S."/>
            <person name="Mohammad A.W."/>
            <person name="Gnirke A."/>
            <person name="Yurkov A.M."/>
            <person name="Nowrousian M."/>
            <person name="Sun S."/>
            <person name="Cuomo C.A."/>
            <person name="Heitman J."/>
        </authorList>
    </citation>
    <scope>NUCLEOTIDE SEQUENCE [LARGE SCALE GENOMIC DNA]</scope>
    <source>
        <strain evidence="2 3">CBS 6074</strain>
    </source>
</reference>
<protein>
    <recommendedName>
        <fullName evidence="1">NAD-dependent epimerase/dehydratase domain-containing protein</fullName>
    </recommendedName>
</protein>
<organism evidence="2 3">
    <name type="scientific">Kwoniella dendrophila CBS 6074</name>
    <dbReference type="NCBI Taxonomy" id="1295534"/>
    <lineage>
        <taxon>Eukaryota</taxon>
        <taxon>Fungi</taxon>
        <taxon>Dikarya</taxon>
        <taxon>Basidiomycota</taxon>
        <taxon>Agaricomycotina</taxon>
        <taxon>Tremellomycetes</taxon>
        <taxon>Tremellales</taxon>
        <taxon>Cryptococcaceae</taxon>
        <taxon>Kwoniella</taxon>
    </lineage>
</organism>
<dbReference type="Pfam" id="PF01370">
    <property type="entry name" value="Epimerase"/>
    <property type="match status" value="1"/>
</dbReference>
<dbReference type="PANTHER" id="PTHR48079:SF9">
    <property type="entry name" value="PUTATIVE-RELATED"/>
    <property type="match status" value="1"/>
</dbReference>
<dbReference type="PANTHER" id="PTHR48079">
    <property type="entry name" value="PROTEIN YEEZ"/>
    <property type="match status" value="1"/>
</dbReference>
<feature type="domain" description="NAD-dependent epimerase/dehydratase" evidence="1">
    <location>
        <begin position="3"/>
        <end position="226"/>
    </location>
</feature>
<dbReference type="Proteomes" id="UP001355207">
    <property type="component" value="Chromosome 1"/>
</dbReference>
<dbReference type="SUPFAM" id="SSF51735">
    <property type="entry name" value="NAD(P)-binding Rossmann-fold domains"/>
    <property type="match status" value="1"/>
</dbReference>
<dbReference type="GO" id="GO:0004029">
    <property type="term" value="F:aldehyde dehydrogenase (NAD+) activity"/>
    <property type="evidence" value="ECO:0007669"/>
    <property type="project" value="TreeGrafter"/>
</dbReference>
<evidence type="ECO:0000313" key="2">
    <source>
        <dbReference type="EMBL" id="WWC86523.1"/>
    </source>
</evidence>
<dbReference type="InterPro" id="IPR051783">
    <property type="entry name" value="NAD(P)-dependent_oxidoreduct"/>
</dbReference>